<dbReference type="GO" id="GO:0000725">
    <property type="term" value="P:recombinational repair"/>
    <property type="evidence" value="ECO:0007669"/>
    <property type="project" value="TreeGrafter"/>
</dbReference>
<keyword evidence="6" id="KW-0238">DNA-binding</keyword>
<evidence type="ECO:0000256" key="4">
    <source>
        <dbReference type="ARBA" id="ARBA00022806"/>
    </source>
</evidence>
<evidence type="ECO:0000256" key="3">
    <source>
        <dbReference type="ARBA" id="ARBA00022801"/>
    </source>
</evidence>
<feature type="domain" description="UvrD-like helicase C-terminal" evidence="13">
    <location>
        <begin position="421"/>
        <end position="688"/>
    </location>
</feature>
<evidence type="ECO:0000256" key="1">
    <source>
        <dbReference type="ARBA" id="ARBA00009922"/>
    </source>
</evidence>
<dbReference type="EMBL" id="JAGYPE010000001">
    <property type="protein sequence ID" value="MBS4181092.1"/>
    <property type="molecule type" value="Genomic_DNA"/>
</dbReference>
<evidence type="ECO:0000256" key="2">
    <source>
        <dbReference type="ARBA" id="ARBA00022741"/>
    </source>
</evidence>
<dbReference type="GO" id="GO:0043138">
    <property type="term" value="F:3'-5' DNA helicase activity"/>
    <property type="evidence" value="ECO:0007669"/>
    <property type="project" value="UniProtKB-EC"/>
</dbReference>
<name>A0A942SVS1_9BACI</name>
<dbReference type="SUPFAM" id="SSF52540">
    <property type="entry name" value="P-loop containing nucleoside triphosphate hydrolases"/>
    <property type="match status" value="1"/>
</dbReference>
<dbReference type="PROSITE" id="PS51217">
    <property type="entry name" value="UVRD_HELICASE_CTER"/>
    <property type="match status" value="1"/>
</dbReference>
<evidence type="ECO:0000256" key="10">
    <source>
        <dbReference type="ARBA" id="ARBA00048988"/>
    </source>
</evidence>
<evidence type="ECO:0000259" key="12">
    <source>
        <dbReference type="PROSITE" id="PS51198"/>
    </source>
</evidence>
<comment type="catalytic activity">
    <reaction evidence="8">
        <text>Couples ATP hydrolysis with the unwinding of duplex DNA by translocating in the 3'-5' direction.</text>
        <dbReference type="EC" id="5.6.2.4"/>
    </reaction>
</comment>
<dbReference type="CDD" id="cd17932">
    <property type="entry name" value="DEXQc_UvrD"/>
    <property type="match status" value="1"/>
</dbReference>
<dbReference type="GO" id="GO:0003677">
    <property type="term" value="F:DNA binding"/>
    <property type="evidence" value="ECO:0007669"/>
    <property type="project" value="UniProtKB-KW"/>
</dbReference>
<dbReference type="GO" id="GO:0033202">
    <property type="term" value="C:DNA helicase complex"/>
    <property type="evidence" value="ECO:0007669"/>
    <property type="project" value="TreeGrafter"/>
</dbReference>
<dbReference type="GO" id="GO:0005524">
    <property type="term" value="F:ATP binding"/>
    <property type="evidence" value="ECO:0007669"/>
    <property type="project" value="UniProtKB-UniRule"/>
</dbReference>
<evidence type="ECO:0000256" key="6">
    <source>
        <dbReference type="ARBA" id="ARBA00023125"/>
    </source>
</evidence>
<reference evidence="14" key="1">
    <citation type="submission" date="2021-05" db="EMBL/GenBank/DDBJ databases">
        <title>Novel Bacillus species.</title>
        <authorList>
            <person name="Liu G."/>
        </authorList>
    </citation>
    <scope>NUCLEOTIDE SEQUENCE</scope>
    <source>
        <strain evidence="14 16">FJAT-50051</strain>
    </source>
</reference>
<dbReference type="PANTHER" id="PTHR11070">
    <property type="entry name" value="UVRD / RECB / PCRA DNA HELICASE FAMILY MEMBER"/>
    <property type="match status" value="1"/>
</dbReference>
<dbReference type="InterPro" id="IPR000212">
    <property type="entry name" value="DNA_helicase_UvrD/REP"/>
</dbReference>
<evidence type="ECO:0000256" key="8">
    <source>
        <dbReference type="ARBA" id="ARBA00034617"/>
    </source>
</evidence>
<evidence type="ECO:0000313" key="14">
    <source>
        <dbReference type="EMBL" id="MBS4181092.1"/>
    </source>
</evidence>
<dbReference type="Gene3D" id="1.10.486.10">
    <property type="entry name" value="PCRA, domain 4"/>
    <property type="match status" value="1"/>
</dbReference>
<evidence type="ECO:0000259" key="13">
    <source>
        <dbReference type="PROSITE" id="PS51217"/>
    </source>
</evidence>
<gene>
    <name evidence="15" type="ORF">KHB02_024625</name>
    <name evidence="14" type="ORF">KHB02_06735</name>
</gene>
<accession>A0A942SVS1</accession>
<dbReference type="GO" id="GO:0016787">
    <property type="term" value="F:hydrolase activity"/>
    <property type="evidence" value="ECO:0007669"/>
    <property type="project" value="UniProtKB-UniRule"/>
</dbReference>
<dbReference type="PROSITE" id="PS51198">
    <property type="entry name" value="UVRD_HELICASE_ATP_BIND"/>
    <property type="match status" value="1"/>
</dbReference>
<dbReference type="InterPro" id="IPR014016">
    <property type="entry name" value="UvrD-like_ATP-bd"/>
</dbReference>
<keyword evidence="4 11" id="KW-0347">Helicase</keyword>
<dbReference type="EMBL" id="JAGYPE020000065">
    <property type="protein sequence ID" value="MCH6268718.1"/>
    <property type="molecule type" value="Genomic_DNA"/>
</dbReference>
<dbReference type="Proteomes" id="UP000677265">
    <property type="component" value="Unassembled WGS sequence"/>
</dbReference>
<dbReference type="InterPro" id="IPR013986">
    <property type="entry name" value="DExx_box_DNA_helicase_dom_sf"/>
</dbReference>
<protein>
    <recommendedName>
        <fullName evidence="9">DNA 3'-5' helicase</fullName>
        <ecNumber evidence="9">5.6.2.4</ecNumber>
    </recommendedName>
</protein>
<comment type="catalytic activity">
    <reaction evidence="10">
        <text>ATP + H2O = ADP + phosphate + H(+)</text>
        <dbReference type="Rhea" id="RHEA:13065"/>
        <dbReference type="ChEBI" id="CHEBI:15377"/>
        <dbReference type="ChEBI" id="CHEBI:15378"/>
        <dbReference type="ChEBI" id="CHEBI:30616"/>
        <dbReference type="ChEBI" id="CHEBI:43474"/>
        <dbReference type="ChEBI" id="CHEBI:456216"/>
        <dbReference type="EC" id="5.6.2.4"/>
    </reaction>
</comment>
<comment type="caution">
    <text evidence="14">The sequence shown here is derived from an EMBL/GenBank/DDBJ whole genome shotgun (WGS) entry which is preliminary data.</text>
</comment>
<dbReference type="AlphaFoldDB" id="A0A942SVS1"/>
<sequence>MKTAVYRNRKIVIDELNREEFQSIYIAGKRGELSCPTCKEKVQLYLGILSDPHFFHHSLPEKRCPVPGRLDTGLQPQTENHYIERNGFRIPQGRTITEENSAPVKFKTAKPIEYKVPFKQTQTNSPGSLPPYLQQLSANGVILDDSQTKAVIDTEGPLLVLAGAGSGKTRVLTCRTAFMLEAKQIDPRTIMLVTFTTKAAAEMKNRLLSYPNMKREKIQQLITGTFHSIFYRILMFHDAASWSSDKLLKKEWQRDRILKEAGKELDLSEKEFAYDLALQQIGLWKNTMLLPAEVRPASEWEEKTAILYKKYEDYKNRESLFDFDDMLIGCYQLLKTTPAILEYYQDRFQYFLIDEFQDINKVQYELIKLLSNKHKNVCAVGDDDQAIYSFRGSDPNFLLEFEMDFHSSKTVTLEQNYRSSHEIVSAANQVISANKLRKAKKMQAQFSSVEMPLIFFPFDEEEEATMIVTDISERIANGANPADFAILYRTNAASRAVFERLARSNLPFKIDMDAEAFYDRYIIRCALAFLKVSLNEEDPNSMTEILPLLFLKQSALKDMKALSILQDCSLLEALMHLKTSHAFQEKKLKKAVPLIRALKTLTPAKAIEKIEKEIGFLDFLKKRGNEANQIEKGSDDLKDLKVAAKSFDTIDVFLEHAEHMAAMNKEIKNLSKHFRDAITLSTIHRAKGLEYKYVYLLGAVDGSLPHDYALETSRNGDFSGLEEERRLFYVAMTRAQEGLYLSIPDNRRGKKANRSRFLAPLLKISKKAKFQ</sequence>
<dbReference type="RefSeq" id="WP_213140980.1">
    <property type="nucleotide sequence ID" value="NZ_JAGYPE020000065.1"/>
</dbReference>
<feature type="binding site" evidence="11">
    <location>
        <begin position="162"/>
        <end position="169"/>
    </location>
    <ligand>
        <name>ATP</name>
        <dbReference type="ChEBI" id="CHEBI:30616"/>
    </ligand>
</feature>
<evidence type="ECO:0000256" key="11">
    <source>
        <dbReference type="PROSITE-ProRule" id="PRU00560"/>
    </source>
</evidence>
<dbReference type="Pfam" id="PF13361">
    <property type="entry name" value="UvrD_C"/>
    <property type="match status" value="1"/>
</dbReference>
<evidence type="ECO:0000256" key="9">
    <source>
        <dbReference type="ARBA" id="ARBA00034808"/>
    </source>
</evidence>
<keyword evidence="16" id="KW-1185">Reference proteome</keyword>
<keyword evidence="2 11" id="KW-0547">Nucleotide-binding</keyword>
<feature type="domain" description="UvrD-like helicase ATP-binding" evidence="12">
    <location>
        <begin position="141"/>
        <end position="420"/>
    </location>
</feature>
<keyword evidence="7" id="KW-0413">Isomerase</keyword>
<keyword evidence="3 11" id="KW-0378">Hydrolase</keyword>
<proteinExistence type="inferred from homology"/>
<dbReference type="EC" id="5.6.2.4" evidence="9"/>
<dbReference type="InterPro" id="IPR027417">
    <property type="entry name" value="P-loop_NTPase"/>
</dbReference>
<dbReference type="GO" id="GO:0005829">
    <property type="term" value="C:cytosol"/>
    <property type="evidence" value="ECO:0007669"/>
    <property type="project" value="TreeGrafter"/>
</dbReference>
<keyword evidence="5 11" id="KW-0067">ATP-binding</keyword>
<dbReference type="PANTHER" id="PTHR11070:SF2">
    <property type="entry name" value="ATP-DEPENDENT DNA HELICASE SRS2"/>
    <property type="match status" value="1"/>
</dbReference>
<evidence type="ECO:0000256" key="7">
    <source>
        <dbReference type="ARBA" id="ARBA00023235"/>
    </source>
</evidence>
<evidence type="ECO:0000313" key="15">
    <source>
        <dbReference type="EMBL" id="MCH6268718.1"/>
    </source>
</evidence>
<evidence type="ECO:0000313" key="16">
    <source>
        <dbReference type="Proteomes" id="UP000677265"/>
    </source>
</evidence>
<comment type="similarity">
    <text evidence="1">Belongs to the helicase family. UvrD subfamily.</text>
</comment>
<dbReference type="Pfam" id="PF00580">
    <property type="entry name" value="UvrD-helicase"/>
    <property type="match status" value="1"/>
</dbReference>
<dbReference type="Gene3D" id="1.10.10.160">
    <property type="match status" value="1"/>
</dbReference>
<evidence type="ECO:0000256" key="5">
    <source>
        <dbReference type="ARBA" id="ARBA00022840"/>
    </source>
</evidence>
<organism evidence="14">
    <name type="scientific">Neobacillus citreus</name>
    <dbReference type="NCBI Taxonomy" id="2833578"/>
    <lineage>
        <taxon>Bacteria</taxon>
        <taxon>Bacillati</taxon>
        <taxon>Bacillota</taxon>
        <taxon>Bacilli</taxon>
        <taxon>Bacillales</taxon>
        <taxon>Bacillaceae</taxon>
        <taxon>Neobacillus</taxon>
    </lineage>
</organism>
<dbReference type="CDD" id="cd18807">
    <property type="entry name" value="SF1_C_UvrD"/>
    <property type="match status" value="1"/>
</dbReference>
<dbReference type="InterPro" id="IPR014017">
    <property type="entry name" value="DNA_helicase_UvrD-like_C"/>
</dbReference>
<dbReference type="Gene3D" id="3.40.50.300">
    <property type="entry name" value="P-loop containing nucleotide triphosphate hydrolases"/>
    <property type="match status" value="2"/>
</dbReference>